<keyword evidence="5" id="KW-1185">Reference proteome</keyword>
<feature type="region of interest" description="Disordered" evidence="2">
    <location>
        <begin position="69"/>
        <end position="90"/>
    </location>
</feature>
<feature type="domain" description="J" evidence="3">
    <location>
        <begin position="4"/>
        <end position="69"/>
    </location>
</feature>
<dbReference type="PANTHER" id="PTHR43096:SF52">
    <property type="entry name" value="DNAJ HOMOLOG 1, MITOCHONDRIAL-RELATED"/>
    <property type="match status" value="1"/>
</dbReference>
<accession>A0ABT1VV90</accession>
<evidence type="ECO:0000313" key="5">
    <source>
        <dbReference type="Proteomes" id="UP001524547"/>
    </source>
</evidence>
<evidence type="ECO:0000313" key="4">
    <source>
        <dbReference type="EMBL" id="MCQ8239593.1"/>
    </source>
</evidence>
<dbReference type="SUPFAM" id="SSF49493">
    <property type="entry name" value="HSP40/DnaJ peptide-binding domain"/>
    <property type="match status" value="2"/>
</dbReference>
<keyword evidence="1" id="KW-0143">Chaperone</keyword>
<evidence type="ECO:0000256" key="1">
    <source>
        <dbReference type="ARBA" id="ARBA00023186"/>
    </source>
</evidence>
<dbReference type="SMART" id="SM00271">
    <property type="entry name" value="DnaJ"/>
    <property type="match status" value="1"/>
</dbReference>
<sequence length="325" mass="34695">MAQDPYELLGVGRDASADDIKRAYRSLARKLHPDLNPGDADAEARFKAINAAHGLLSDADKRARFDRGEIDAEGQERAPPPPPGGRRWREHADGAEGARYRWHRGEAGSDDADAGEFEDLFADYLRRASAGARAGGPRRGSDVQYSLTVSFLDATLGATNRITLADDRTLDVKIPPGIETGGVLRLRGRGRPGREGGADGDALIEILVAPHPVFTRDGAVIRLDLPVSVREAVLGERVTVPTPGGSVAMRLPDNADEGTVLRLRGKGIAAHGDVPAGDVLVTLRLRIGPRDAGLVEALRNWQPPPDAPDPRAELMAALRRAGGEP</sequence>
<dbReference type="InterPro" id="IPR001623">
    <property type="entry name" value="DnaJ_domain"/>
</dbReference>
<dbReference type="InterPro" id="IPR008971">
    <property type="entry name" value="HSP40/DnaJ_pept-bd"/>
</dbReference>
<reference evidence="4 5" key="1">
    <citation type="submission" date="2022-06" db="EMBL/GenBank/DDBJ databases">
        <title>Rhizosaccharibacter gen. nov. sp. nov. KSS12, endophytic bacteria isolated from sugarcane.</title>
        <authorList>
            <person name="Pitiwittayakul N."/>
        </authorList>
    </citation>
    <scope>NUCLEOTIDE SEQUENCE [LARGE SCALE GENOMIC DNA]</scope>
    <source>
        <strain evidence="4 5">KSS12</strain>
    </source>
</reference>
<gene>
    <name evidence="4" type="ORF">NFI88_01900</name>
</gene>
<name>A0ABT1VV90_9PROT</name>
<dbReference type="CDD" id="cd10747">
    <property type="entry name" value="DnaJ_C"/>
    <property type="match status" value="1"/>
</dbReference>
<dbReference type="Gene3D" id="1.10.287.110">
    <property type="entry name" value="DnaJ domain"/>
    <property type="match status" value="1"/>
</dbReference>
<evidence type="ECO:0000256" key="2">
    <source>
        <dbReference type="SAM" id="MobiDB-lite"/>
    </source>
</evidence>
<dbReference type="Pfam" id="PF00226">
    <property type="entry name" value="DnaJ"/>
    <property type="match status" value="1"/>
</dbReference>
<organism evidence="4 5">
    <name type="scientific">Rhizosaccharibacter radicis</name>
    <dbReference type="NCBI Taxonomy" id="2782605"/>
    <lineage>
        <taxon>Bacteria</taxon>
        <taxon>Pseudomonadati</taxon>
        <taxon>Pseudomonadota</taxon>
        <taxon>Alphaproteobacteria</taxon>
        <taxon>Acetobacterales</taxon>
        <taxon>Acetobacteraceae</taxon>
        <taxon>Rhizosaccharibacter</taxon>
    </lineage>
</organism>
<comment type="caution">
    <text evidence="4">The sequence shown here is derived from an EMBL/GenBank/DDBJ whole genome shotgun (WGS) entry which is preliminary data.</text>
</comment>
<dbReference type="Gene3D" id="2.60.260.20">
    <property type="entry name" value="Urease metallochaperone UreE, N-terminal domain"/>
    <property type="match status" value="2"/>
</dbReference>
<dbReference type="EMBL" id="JAMZEJ010000001">
    <property type="protein sequence ID" value="MCQ8239593.1"/>
    <property type="molecule type" value="Genomic_DNA"/>
</dbReference>
<dbReference type="InterPro" id="IPR036869">
    <property type="entry name" value="J_dom_sf"/>
</dbReference>
<protein>
    <submittedName>
        <fullName evidence="4">DnaJ domain-containing protein</fullName>
    </submittedName>
</protein>
<dbReference type="SUPFAM" id="SSF46565">
    <property type="entry name" value="Chaperone J-domain"/>
    <property type="match status" value="1"/>
</dbReference>
<dbReference type="InterPro" id="IPR002939">
    <property type="entry name" value="DnaJ_C"/>
</dbReference>
<dbReference type="PRINTS" id="PR00625">
    <property type="entry name" value="JDOMAIN"/>
</dbReference>
<dbReference type="PROSITE" id="PS50076">
    <property type="entry name" value="DNAJ_2"/>
    <property type="match status" value="1"/>
</dbReference>
<dbReference type="PANTHER" id="PTHR43096">
    <property type="entry name" value="DNAJ HOMOLOG 1, MITOCHONDRIAL-RELATED"/>
    <property type="match status" value="1"/>
</dbReference>
<proteinExistence type="predicted"/>
<dbReference type="RefSeq" id="WP_422918329.1">
    <property type="nucleotide sequence ID" value="NZ_JAMZEJ010000001.1"/>
</dbReference>
<dbReference type="Pfam" id="PF01556">
    <property type="entry name" value="DnaJ_C"/>
    <property type="match status" value="1"/>
</dbReference>
<dbReference type="Proteomes" id="UP001524547">
    <property type="component" value="Unassembled WGS sequence"/>
</dbReference>
<dbReference type="CDD" id="cd06257">
    <property type="entry name" value="DnaJ"/>
    <property type="match status" value="1"/>
</dbReference>
<evidence type="ECO:0000259" key="3">
    <source>
        <dbReference type="PROSITE" id="PS50076"/>
    </source>
</evidence>